<evidence type="ECO:0000256" key="1">
    <source>
        <dbReference type="SAM" id="MobiDB-lite"/>
    </source>
</evidence>
<dbReference type="RefSeq" id="WP_145095515.1">
    <property type="nucleotide sequence ID" value="NZ_CP036274.1"/>
</dbReference>
<dbReference type="Proteomes" id="UP000315017">
    <property type="component" value="Chromosome"/>
</dbReference>
<dbReference type="EMBL" id="CP036274">
    <property type="protein sequence ID" value="QDU30295.1"/>
    <property type="molecule type" value="Genomic_DNA"/>
</dbReference>
<gene>
    <name evidence="2" type="ORF">ETAA8_54140</name>
</gene>
<proteinExistence type="predicted"/>
<name>A0A517YJB2_9BACT</name>
<protein>
    <submittedName>
        <fullName evidence="2">Uncharacterized protein</fullName>
    </submittedName>
</protein>
<organism evidence="2 3">
    <name type="scientific">Anatilimnocola aggregata</name>
    <dbReference type="NCBI Taxonomy" id="2528021"/>
    <lineage>
        <taxon>Bacteria</taxon>
        <taxon>Pseudomonadati</taxon>
        <taxon>Planctomycetota</taxon>
        <taxon>Planctomycetia</taxon>
        <taxon>Pirellulales</taxon>
        <taxon>Pirellulaceae</taxon>
        <taxon>Anatilimnocola</taxon>
    </lineage>
</organism>
<keyword evidence="3" id="KW-1185">Reference proteome</keyword>
<accession>A0A517YJB2</accession>
<dbReference type="AlphaFoldDB" id="A0A517YJB2"/>
<dbReference type="KEGG" id="aagg:ETAA8_54140"/>
<feature type="region of interest" description="Disordered" evidence="1">
    <location>
        <begin position="292"/>
        <end position="314"/>
    </location>
</feature>
<evidence type="ECO:0000313" key="2">
    <source>
        <dbReference type="EMBL" id="QDU30295.1"/>
    </source>
</evidence>
<evidence type="ECO:0000313" key="3">
    <source>
        <dbReference type="Proteomes" id="UP000315017"/>
    </source>
</evidence>
<reference evidence="2 3" key="1">
    <citation type="submission" date="2019-02" db="EMBL/GenBank/DDBJ databases">
        <title>Deep-cultivation of Planctomycetes and their phenomic and genomic characterization uncovers novel biology.</title>
        <authorList>
            <person name="Wiegand S."/>
            <person name="Jogler M."/>
            <person name="Boedeker C."/>
            <person name="Pinto D."/>
            <person name="Vollmers J."/>
            <person name="Rivas-Marin E."/>
            <person name="Kohn T."/>
            <person name="Peeters S.H."/>
            <person name="Heuer A."/>
            <person name="Rast P."/>
            <person name="Oberbeckmann S."/>
            <person name="Bunk B."/>
            <person name="Jeske O."/>
            <person name="Meyerdierks A."/>
            <person name="Storesund J.E."/>
            <person name="Kallscheuer N."/>
            <person name="Luecker S."/>
            <person name="Lage O.M."/>
            <person name="Pohl T."/>
            <person name="Merkel B.J."/>
            <person name="Hornburger P."/>
            <person name="Mueller R.-W."/>
            <person name="Bruemmer F."/>
            <person name="Labrenz M."/>
            <person name="Spormann A.M."/>
            <person name="Op den Camp H."/>
            <person name="Overmann J."/>
            <person name="Amann R."/>
            <person name="Jetten M.S.M."/>
            <person name="Mascher T."/>
            <person name="Medema M.H."/>
            <person name="Devos D.P."/>
            <person name="Kaster A.-K."/>
            <person name="Ovreas L."/>
            <person name="Rohde M."/>
            <person name="Galperin M.Y."/>
            <person name="Jogler C."/>
        </authorList>
    </citation>
    <scope>NUCLEOTIDE SEQUENCE [LARGE SCALE GENOMIC DNA]</scope>
    <source>
        <strain evidence="2 3">ETA_A8</strain>
    </source>
</reference>
<sequence>MEPIEVFGLFRELLSLKKSSQKVDDAIEALLDVMDPTRQSYDWMPFETPSPRYSGSAVETTADSVRAACIAFRRHLEEVTPRLKAVTSGWPQPDVFGEFNLCESRGWEQAVVRLLVITEQIRTIKTKLLLDKEEGEFSRTFAFIEHRHGRGKFSFADMIRHAIHAVEALESFQSTVDAIDFDEDDDPVAVVEAAAKILERPRTREDREVEVVAYLRDNPKATMRQVLTFANIGSAATVYKMDSPEVITWRNMISQRRKGRPGGKEVQMPKGAEQFIADTADGESRELIHELIKDQRRDMRSDTVRAREEYSSGD</sequence>